<keyword evidence="2" id="KW-1185">Reference proteome</keyword>
<organism evidence="1 2">
    <name type="scientific">Austropuccinia psidii MF-1</name>
    <dbReference type="NCBI Taxonomy" id="1389203"/>
    <lineage>
        <taxon>Eukaryota</taxon>
        <taxon>Fungi</taxon>
        <taxon>Dikarya</taxon>
        <taxon>Basidiomycota</taxon>
        <taxon>Pucciniomycotina</taxon>
        <taxon>Pucciniomycetes</taxon>
        <taxon>Pucciniales</taxon>
        <taxon>Sphaerophragmiaceae</taxon>
        <taxon>Austropuccinia</taxon>
    </lineage>
</organism>
<proteinExistence type="predicted"/>
<dbReference type="AlphaFoldDB" id="A0A9Q3CHF7"/>
<evidence type="ECO:0000313" key="1">
    <source>
        <dbReference type="EMBL" id="MBW0483757.1"/>
    </source>
</evidence>
<reference evidence="1" key="1">
    <citation type="submission" date="2021-03" db="EMBL/GenBank/DDBJ databases">
        <title>Draft genome sequence of rust myrtle Austropuccinia psidii MF-1, a brazilian biotype.</title>
        <authorList>
            <person name="Quecine M.C."/>
            <person name="Pachon D.M.R."/>
            <person name="Bonatelli M.L."/>
            <person name="Correr F.H."/>
            <person name="Franceschini L.M."/>
            <person name="Leite T.F."/>
            <person name="Margarido G.R.A."/>
            <person name="Almeida C.A."/>
            <person name="Ferrarezi J.A."/>
            <person name="Labate C.A."/>
        </authorList>
    </citation>
    <scope>NUCLEOTIDE SEQUENCE</scope>
    <source>
        <strain evidence="1">MF-1</strain>
    </source>
</reference>
<name>A0A9Q3CHF7_9BASI</name>
<dbReference type="GO" id="GO:0006508">
    <property type="term" value="P:proteolysis"/>
    <property type="evidence" value="ECO:0007669"/>
    <property type="project" value="InterPro"/>
</dbReference>
<dbReference type="GO" id="GO:0004190">
    <property type="term" value="F:aspartic-type endopeptidase activity"/>
    <property type="evidence" value="ECO:0007669"/>
    <property type="project" value="InterPro"/>
</dbReference>
<accession>A0A9Q3CHF7</accession>
<gene>
    <name evidence="1" type="ORF">O181_023472</name>
</gene>
<sequence length="112" mass="12796">MTMGYSIMESSDDDQDPKEEFLVKYQDETKLEIQDMQLEGGLLQETTNRNLCKHTKDAQTFLVTPTDGMAYINGKATKMTLCIDNYQNPLIIDSGADYSIVAREYMDIHFPN</sequence>
<protein>
    <submittedName>
        <fullName evidence="1">Uncharacterized protein</fullName>
    </submittedName>
</protein>
<dbReference type="PROSITE" id="PS00141">
    <property type="entry name" value="ASP_PROTEASE"/>
    <property type="match status" value="1"/>
</dbReference>
<evidence type="ECO:0000313" key="2">
    <source>
        <dbReference type="Proteomes" id="UP000765509"/>
    </source>
</evidence>
<dbReference type="Proteomes" id="UP000765509">
    <property type="component" value="Unassembled WGS sequence"/>
</dbReference>
<dbReference type="EMBL" id="AVOT02007368">
    <property type="protein sequence ID" value="MBW0483757.1"/>
    <property type="molecule type" value="Genomic_DNA"/>
</dbReference>
<comment type="caution">
    <text evidence="1">The sequence shown here is derived from an EMBL/GenBank/DDBJ whole genome shotgun (WGS) entry which is preliminary data.</text>
</comment>
<dbReference type="InterPro" id="IPR001969">
    <property type="entry name" value="Aspartic_peptidase_AS"/>
</dbReference>